<organism evidence="1">
    <name type="scientific">Rhizophagus irregularis (strain DAOM 181602 / DAOM 197198 / MUCL 43194)</name>
    <name type="common">Arbuscular mycorrhizal fungus</name>
    <name type="synonym">Glomus intraradices</name>
    <dbReference type="NCBI Taxonomy" id="747089"/>
    <lineage>
        <taxon>Eukaryota</taxon>
        <taxon>Fungi</taxon>
        <taxon>Fungi incertae sedis</taxon>
        <taxon>Mucoromycota</taxon>
        <taxon>Glomeromycotina</taxon>
        <taxon>Glomeromycetes</taxon>
        <taxon>Glomerales</taxon>
        <taxon>Glomeraceae</taxon>
        <taxon>Rhizophagus</taxon>
    </lineage>
</organism>
<accession>U9T3E0</accession>
<evidence type="ECO:0000313" key="1">
    <source>
        <dbReference type="EMBL" id="ESA00858.1"/>
    </source>
</evidence>
<gene>
    <name evidence="1" type="ORF">GLOINDRAFT_338305</name>
</gene>
<dbReference type="AlphaFoldDB" id="U9T3E0"/>
<protein>
    <submittedName>
        <fullName evidence="1">Uncharacterized protein</fullName>
    </submittedName>
</protein>
<sequence>MTLTSSIVHYEYIPGIFWDVTGDETESSHMTDCGRDVLPVIHRAPSRPSFAN</sequence>
<proteinExistence type="predicted"/>
<name>U9T3E0_RHIID</name>
<reference evidence="1" key="1">
    <citation type="submission" date="2013-07" db="EMBL/GenBank/DDBJ databases">
        <title>The genome of an arbuscular mycorrhizal fungus provides insights into the evolution of the oldest plant symbiosis.</title>
        <authorList>
            <consortium name="DOE Joint Genome Institute"/>
            <person name="Tisserant E."/>
            <person name="Malbreil M."/>
            <person name="Kuo A."/>
            <person name="Kohler A."/>
            <person name="Symeonidi A."/>
            <person name="Balestrini R."/>
            <person name="Charron P."/>
            <person name="Duensing N."/>
            <person name="Frei-dit-Frey N."/>
            <person name="Gianinazzi-Pearson V."/>
            <person name="Gilbert B."/>
            <person name="Handa Y."/>
            <person name="Hijri M."/>
            <person name="Kaul R."/>
            <person name="Kawaguchi M."/>
            <person name="Krajinski F."/>
            <person name="Lammers P."/>
            <person name="Lapierre D."/>
            <person name="Masclaux F.G."/>
            <person name="Murat C."/>
            <person name="Morin E."/>
            <person name="Ndikumana S."/>
            <person name="Pagni M."/>
            <person name="Petitpierre D."/>
            <person name="Requena N."/>
            <person name="Rosikiewicz P."/>
            <person name="Riley R."/>
            <person name="Saito K."/>
            <person name="San Clemente H."/>
            <person name="Shapiro H."/>
            <person name="van Tuinen D."/>
            <person name="Becard G."/>
            <person name="Bonfante P."/>
            <person name="Paszkowski U."/>
            <person name="Shachar-Hill Y."/>
            <person name="Young J.P."/>
            <person name="Sanders I.R."/>
            <person name="Henrissat B."/>
            <person name="Rensing S.A."/>
            <person name="Grigoriev I.V."/>
            <person name="Corradi N."/>
            <person name="Roux C."/>
            <person name="Martin F."/>
        </authorList>
    </citation>
    <scope>NUCLEOTIDE SEQUENCE</scope>
    <source>
        <strain evidence="1">DAOM 197198</strain>
    </source>
</reference>
<dbReference type="EMBL" id="KI296913">
    <property type="protein sequence ID" value="ESA00858.1"/>
    <property type="molecule type" value="Genomic_DNA"/>
</dbReference>
<dbReference type="HOGENOM" id="CLU_3093185_0_0_1"/>
<feature type="non-terminal residue" evidence="1">
    <location>
        <position position="52"/>
    </location>
</feature>